<dbReference type="Proteomes" id="UP000006069">
    <property type="component" value="Unassembled WGS sequence"/>
</dbReference>
<comment type="pathway">
    <text evidence="5 18">Metabolic intermediate biosynthesis; chorismate biosynthesis; chorismate from D-erythrose 4-phosphate and phosphoenolpyruvate: step 2/7.</text>
</comment>
<dbReference type="SUPFAM" id="SSF56796">
    <property type="entry name" value="Dehydroquinate synthase-like"/>
    <property type="match status" value="1"/>
</dbReference>
<accession>K0YLB5</accession>
<feature type="binding site" evidence="18">
    <location>
        <position position="243"/>
    </location>
    <ligand>
        <name>Zn(2+)</name>
        <dbReference type="ChEBI" id="CHEBI:29105"/>
    </ligand>
</feature>
<sequence length="353" mass="38096">MSIVHIEASRPYDVLIDECTLDEVGELTRRVSGGDAAFVVSDTHVAPLYLDRVTESLLEAGYRTSSFVFEAGEASKTLQTYAACQSAMAEAGLTRSSVVVALGGGVVGDLAGFAAATYMRGCSCIQVPTSLLSCVDSSVGGKTAVDLPEGKNLVGAFFQPDAVLIDTSLLETLPHHFFTDGCAEVLKYGAIADEDLFSLLEKPLVARDSRLKEVIRRCVEIKRDIVQEDEFEQGRRQLLNFGHTLGHAIERCSNFEITHGYAVACGMALVARACSIRGLCGESSADRLFTVLRSYGFSCETDFDSSSLYQAALLDKKRKGDSISVVLVRGMGKAFCKSLDLEEFRRFVADACG</sequence>
<dbReference type="InParanoid" id="K0YLB5"/>
<dbReference type="FunCoup" id="K0YLB5">
    <property type="interactions" value="212"/>
</dbReference>
<evidence type="ECO:0000256" key="11">
    <source>
        <dbReference type="ARBA" id="ARBA00022723"/>
    </source>
</evidence>
<keyword evidence="15 18" id="KW-0057">Aromatic amino acid biosynthesis</keyword>
<dbReference type="PATRIC" id="fig|742818.3.peg.760"/>
<reference evidence="21 22" key="1">
    <citation type="submission" date="2012-08" db="EMBL/GenBank/DDBJ databases">
        <title>The Genome Sequence of Slackia piriformis YIT 12062.</title>
        <authorList>
            <consortium name="The Broad Institute Genome Sequencing Platform"/>
            <person name="Earl A."/>
            <person name="Ward D."/>
            <person name="Feldgarden M."/>
            <person name="Gevers D."/>
            <person name="Morotomi M."/>
            <person name="Walker B."/>
            <person name="Young S.K."/>
            <person name="Zeng Q."/>
            <person name="Gargeya S."/>
            <person name="Fitzgerald M."/>
            <person name="Haas B."/>
            <person name="Abouelleil A."/>
            <person name="Alvarado L."/>
            <person name="Arachchi H.M."/>
            <person name="Berlin A.M."/>
            <person name="Chapman S.B."/>
            <person name="Goldberg J."/>
            <person name="Griggs A."/>
            <person name="Gujja S."/>
            <person name="Hansen M."/>
            <person name="Howarth C."/>
            <person name="Imamovic A."/>
            <person name="Larimer J."/>
            <person name="McCowen C."/>
            <person name="Montmayeur A."/>
            <person name="Murphy C."/>
            <person name="Neiman D."/>
            <person name="Pearson M."/>
            <person name="Priest M."/>
            <person name="Roberts A."/>
            <person name="Saif S."/>
            <person name="Shea T."/>
            <person name="Sisk P."/>
            <person name="Sykes S."/>
            <person name="Wortman J."/>
            <person name="Nusbaum C."/>
            <person name="Birren B."/>
        </authorList>
    </citation>
    <scope>NUCLEOTIDE SEQUENCE [LARGE SCALE GENOMIC DNA]</scope>
    <source>
        <strain evidence="21 22">YIT 12062</strain>
    </source>
</reference>
<proteinExistence type="inferred from homology"/>
<feature type="binding site" evidence="18">
    <location>
        <position position="151"/>
    </location>
    <ligand>
        <name>NAD(+)</name>
        <dbReference type="ChEBI" id="CHEBI:57540"/>
    </ligand>
</feature>
<dbReference type="InterPro" id="IPR030960">
    <property type="entry name" value="DHQS/DOIS_N"/>
</dbReference>
<dbReference type="GO" id="GO:0000166">
    <property type="term" value="F:nucleotide binding"/>
    <property type="evidence" value="ECO:0007669"/>
    <property type="project" value="UniProtKB-KW"/>
</dbReference>
<dbReference type="GO" id="GO:0046872">
    <property type="term" value="F:metal ion binding"/>
    <property type="evidence" value="ECO:0007669"/>
    <property type="project" value="UniProtKB-KW"/>
</dbReference>
<comment type="similarity">
    <text evidence="6 18">Belongs to the sugar phosphate cyclases superfamily. Dehydroquinate synthase family.</text>
</comment>
<keyword evidence="13 18" id="KW-0862">Zinc</keyword>
<keyword evidence="9 18" id="KW-0963">Cytoplasm</keyword>
<dbReference type="PANTHER" id="PTHR43622">
    <property type="entry name" value="3-DEHYDROQUINATE SYNTHASE"/>
    <property type="match status" value="1"/>
</dbReference>
<comment type="caution">
    <text evidence="21">The sequence shown here is derived from an EMBL/GenBank/DDBJ whole genome shotgun (WGS) entry which is preliminary data.</text>
</comment>
<evidence type="ECO:0000256" key="1">
    <source>
        <dbReference type="ARBA" id="ARBA00001393"/>
    </source>
</evidence>
<dbReference type="RefSeq" id="WP_009138935.1">
    <property type="nucleotide sequence ID" value="NZ_JH815198.1"/>
</dbReference>
<evidence type="ECO:0000256" key="3">
    <source>
        <dbReference type="ARBA" id="ARBA00001947"/>
    </source>
</evidence>
<dbReference type="Pfam" id="PF01761">
    <property type="entry name" value="DHQ_synthase"/>
    <property type="match status" value="1"/>
</dbReference>
<protein>
    <recommendedName>
        <fullName evidence="8 18">3-dehydroquinate synthase</fullName>
        <shortName evidence="18">DHQS</shortName>
        <ecNumber evidence="7 18">4.2.3.4</ecNumber>
    </recommendedName>
</protein>
<comment type="catalytic activity">
    <reaction evidence="1 18">
        <text>7-phospho-2-dehydro-3-deoxy-D-arabino-heptonate = 3-dehydroquinate + phosphate</text>
        <dbReference type="Rhea" id="RHEA:21968"/>
        <dbReference type="ChEBI" id="CHEBI:32364"/>
        <dbReference type="ChEBI" id="CHEBI:43474"/>
        <dbReference type="ChEBI" id="CHEBI:58394"/>
        <dbReference type="EC" id="4.2.3.4"/>
    </reaction>
</comment>
<dbReference type="UniPathway" id="UPA00053">
    <property type="reaction ID" value="UER00085"/>
</dbReference>
<dbReference type="InterPro" id="IPR016037">
    <property type="entry name" value="DHQ_synth_AroB"/>
</dbReference>
<dbReference type="OrthoDB" id="9806583at2"/>
<comment type="cofactor">
    <cofactor evidence="3">
        <name>Zn(2+)</name>
        <dbReference type="ChEBI" id="CHEBI:29105"/>
    </cofactor>
</comment>
<keyword evidence="16 18" id="KW-0456">Lyase</keyword>
<dbReference type="GO" id="GO:0009073">
    <property type="term" value="P:aromatic amino acid family biosynthetic process"/>
    <property type="evidence" value="ECO:0007669"/>
    <property type="project" value="UniProtKB-KW"/>
</dbReference>
<dbReference type="Pfam" id="PF24621">
    <property type="entry name" value="DHQS_C"/>
    <property type="match status" value="1"/>
</dbReference>
<evidence type="ECO:0000313" key="21">
    <source>
        <dbReference type="EMBL" id="EJZ84397.1"/>
    </source>
</evidence>
<keyword evidence="11 18" id="KW-0479">Metal-binding</keyword>
<keyword evidence="17 18" id="KW-0170">Cobalt</keyword>
<comment type="cofactor">
    <cofactor evidence="18">
        <name>Co(2+)</name>
        <dbReference type="ChEBI" id="CHEBI:48828"/>
    </cofactor>
    <cofactor evidence="18">
        <name>Zn(2+)</name>
        <dbReference type="ChEBI" id="CHEBI:29105"/>
    </cofactor>
    <text evidence="18">Binds 1 divalent metal cation per subunit. Can use either Co(2+) or Zn(2+).</text>
</comment>
<dbReference type="eggNOG" id="COG0337">
    <property type="taxonomic scope" value="Bacteria"/>
</dbReference>
<feature type="binding site" evidence="18">
    <location>
        <begin position="129"/>
        <end position="130"/>
    </location>
    <ligand>
        <name>NAD(+)</name>
        <dbReference type="ChEBI" id="CHEBI:57540"/>
    </ligand>
</feature>
<dbReference type="FunFam" id="3.40.50.1970:FF:000007">
    <property type="entry name" value="Pentafunctional AROM polypeptide"/>
    <property type="match status" value="1"/>
</dbReference>
<dbReference type="GO" id="GO:0008652">
    <property type="term" value="P:amino acid biosynthetic process"/>
    <property type="evidence" value="ECO:0007669"/>
    <property type="project" value="UniProtKB-KW"/>
</dbReference>
<evidence type="ECO:0000259" key="19">
    <source>
        <dbReference type="Pfam" id="PF01761"/>
    </source>
</evidence>
<dbReference type="EMBL" id="ADMD01000002">
    <property type="protein sequence ID" value="EJZ84397.1"/>
    <property type="molecule type" value="Genomic_DNA"/>
</dbReference>
<gene>
    <name evidence="18" type="primary">aroB</name>
    <name evidence="21" type="ORF">HMPREF9451_00707</name>
</gene>
<evidence type="ECO:0000256" key="9">
    <source>
        <dbReference type="ARBA" id="ARBA00022490"/>
    </source>
</evidence>
<comment type="cofactor">
    <cofactor evidence="2 18">
        <name>NAD(+)</name>
        <dbReference type="ChEBI" id="CHEBI:57540"/>
    </cofactor>
</comment>
<dbReference type="GO" id="GO:0009423">
    <property type="term" value="P:chorismate biosynthetic process"/>
    <property type="evidence" value="ECO:0007669"/>
    <property type="project" value="UniProtKB-UniRule"/>
</dbReference>
<evidence type="ECO:0000256" key="13">
    <source>
        <dbReference type="ARBA" id="ARBA00022833"/>
    </source>
</evidence>
<dbReference type="InterPro" id="IPR056179">
    <property type="entry name" value="DHQS_C"/>
</dbReference>
<dbReference type="HOGENOM" id="CLU_001201_0_1_11"/>
<dbReference type="EC" id="4.2.3.4" evidence="7 18"/>
<evidence type="ECO:0000256" key="8">
    <source>
        <dbReference type="ARBA" id="ARBA00017684"/>
    </source>
</evidence>
<keyword evidence="10 18" id="KW-0028">Amino-acid biosynthesis</keyword>
<dbReference type="Gene3D" id="3.40.50.1970">
    <property type="match status" value="1"/>
</dbReference>
<evidence type="ECO:0000256" key="14">
    <source>
        <dbReference type="ARBA" id="ARBA00023027"/>
    </source>
</evidence>
<feature type="binding site" evidence="18">
    <location>
        <position position="259"/>
    </location>
    <ligand>
        <name>Zn(2+)</name>
        <dbReference type="ChEBI" id="CHEBI:29105"/>
    </ligand>
</feature>
<feature type="domain" description="3-dehydroquinate synthase N-terminal" evidence="19">
    <location>
        <begin position="67"/>
        <end position="178"/>
    </location>
</feature>
<feature type="binding site" evidence="18">
    <location>
        <position position="184"/>
    </location>
    <ligand>
        <name>Zn(2+)</name>
        <dbReference type="ChEBI" id="CHEBI:29105"/>
    </ligand>
</feature>
<evidence type="ECO:0000256" key="10">
    <source>
        <dbReference type="ARBA" id="ARBA00022605"/>
    </source>
</evidence>
<evidence type="ECO:0000313" key="22">
    <source>
        <dbReference type="Proteomes" id="UP000006069"/>
    </source>
</evidence>
<comment type="function">
    <text evidence="18">Catalyzes the conversion of 3-deoxy-D-arabino-heptulosonate 7-phosphate (DAHP) to dehydroquinate (DHQ).</text>
</comment>
<dbReference type="PIRSF" id="PIRSF001455">
    <property type="entry name" value="DHQ_synth"/>
    <property type="match status" value="1"/>
</dbReference>
<evidence type="ECO:0000256" key="5">
    <source>
        <dbReference type="ARBA" id="ARBA00004661"/>
    </source>
</evidence>
<dbReference type="PANTHER" id="PTHR43622:SF7">
    <property type="entry name" value="3-DEHYDROQUINATE SYNTHASE, CHLOROPLASTIC"/>
    <property type="match status" value="1"/>
</dbReference>
<keyword evidence="12 18" id="KW-0547">Nucleotide-binding</keyword>
<evidence type="ECO:0000256" key="6">
    <source>
        <dbReference type="ARBA" id="ARBA00005412"/>
    </source>
</evidence>
<keyword evidence="22" id="KW-1185">Reference proteome</keyword>
<evidence type="ECO:0000256" key="16">
    <source>
        <dbReference type="ARBA" id="ARBA00023239"/>
    </source>
</evidence>
<dbReference type="GO" id="GO:0005737">
    <property type="term" value="C:cytoplasm"/>
    <property type="evidence" value="ECO:0007669"/>
    <property type="project" value="UniProtKB-SubCell"/>
</dbReference>
<evidence type="ECO:0000256" key="17">
    <source>
        <dbReference type="ARBA" id="ARBA00023285"/>
    </source>
</evidence>
<evidence type="ECO:0000259" key="20">
    <source>
        <dbReference type="Pfam" id="PF24621"/>
    </source>
</evidence>
<keyword evidence="14 18" id="KW-0520">NAD</keyword>
<organism evidence="21 22">
    <name type="scientific">Slackia piriformis YIT 12062</name>
    <dbReference type="NCBI Taxonomy" id="742818"/>
    <lineage>
        <taxon>Bacteria</taxon>
        <taxon>Bacillati</taxon>
        <taxon>Actinomycetota</taxon>
        <taxon>Coriobacteriia</taxon>
        <taxon>Eggerthellales</taxon>
        <taxon>Eggerthellaceae</taxon>
        <taxon>Slackia</taxon>
    </lineage>
</organism>
<dbReference type="CDD" id="cd08195">
    <property type="entry name" value="DHQS"/>
    <property type="match status" value="1"/>
</dbReference>
<evidence type="ECO:0000256" key="12">
    <source>
        <dbReference type="ARBA" id="ARBA00022741"/>
    </source>
</evidence>
<dbReference type="InterPro" id="IPR030963">
    <property type="entry name" value="DHQ_synth_fam"/>
</dbReference>
<evidence type="ECO:0000256" key="15">
    <source>
        <dbReference type="ARBA" id="ARBA00023141"/>
    </source>
</evidence>
<comment type="caution">
    <text evidence="18">Lacks conserved residue(s) required for the propagation of feature annotation.</text>
</comment>
<evidence type="ECO:0000256" key="4">
    <source>
        <dbReference type="ARBA" id="ARBA00004496"/>
    </source>
</evidence>
<dbReference type="InterPro" id="IPR050071">
    <property type="entry name" value="Dehydroquinate_synthase"/>
</dbReference>
<dbReference type="HAMAP" id="MF_00110">
    <property type="entry name" value="DHQ_synthase"/>
    <property type="match status" value="1"/>
</dbReference>
<comment type="subcellular location">
    <subcellularLocation>
        <location evidence="4 18">Cytoplasm</location>
    </subcellularLocation>
</comment>
<dbReference type="GO" id="GO:0003856">
    <property type="term" value="F:3-dehydroquinate synthase activity"/>
    <property type="evidence" value="ECO:0007669"/>
    <property type="project" value="UniProtKB-UniRule"/>
</dbReference>
<evidence type="ECO:0000256" key="2">
    <source>
        <dbReference type="ARBA" id="ARBA00001911"/>
    </source>
</evidence>
<feature type="binding site" evidence="18">
    <location>
        <position position="142"/>
    </location>
    <ligand>
        <name>NAD(+)</name>
        <dbReference type="ChEBI" id="CHEBI:57540"/>
    </ligand>
</feature>
<evidence type="ECO:0000256" key="18">
    <source>
        <dbReference type="HAMAP-Rule" id="MF_00110"/>
    </source>
</evidence>
<evidence type="ECO:0000256" key="7">
    <source>
        <dbReference type="ARBA" id="ARBA00013031"/>
    </source>
</evidence>
<feature type="domain" description="3-dehydroquinate synthase C-terminal" evidence="20">
    <location>
        <begin position="181"/>
        <end position="317"/>
    </location>
</feature>
<name>K0YLB5_9ACTN</name>
<dbReference type="AlphaFoldDB" id="K0YLB5"/>
<dbReference type="NCBIfam" id="TIGR01357">
    <property type="entry name" value="aroB"/>
    <property type="match status" value="1"/>
</dbReference>
<dbReference type="Gene3D" id="1.20.1090.10">
    <property type="entry name" value="Dehydroquinate synthase-like - alpha domain"/>
    <property type="match status" value="1"/>
</dbReference>
<feature type="binding site" evidence="18">
    <location>
        <begin position="105"/>
        <end position="109"/>
    </location>
    <ligand>
        <name>NAD(+)</name>
        <dbReference type="ChEBI" id="CHEBI:57540"/>
    </ligand>
</feature>